<evidence type="ECO:0000313" key="3">
    <source>
        <dbReference type="EMBL" id="KAG0446198.1"/>
    </source>
</evidence>
<dbReference type="Proteomes" id="UP000636800">
    <property type="component" value="Unassembled WGS sequence"/>
</dbReference>
<feature type="compositionally biased region" description="Low complexity" evidence="1">
    <location>
        <begin position="35"/>
        <end position="47"/>
    </location>
</feature>
<gene>
    <name evidence="3" type="ORF">HPP92_028951</name>
    <name evidence="2" type="ORF">HPP92_028962</name>
</gene>
<accession>A0A835P5P5</accession>
<dbReference type="EMBL" id="JADCNM010000604">
    <property type="protein sequence ID" value="KAG0446189.1"/>
    <property type="molecule type" value="Genomic_DNA"/>
</dbReference>
<reference evidence="4 5" key="1">
    <citation type="journal article" date="2020" name="Nat. Food">
        <title>A phased Vanilla planifolia genome enables genetic improvement of flavour and production.</title>
        <authorList>
            <person name="Hasing T."/>
            <person name="Tang H."/>
            <person name="Brym M."/>
            <person name="Khazi F."/>
            <person name="Huang T."/>
            <person name="Chambers A.H."/>
        </authorList>
    </citation>
    <scope>NUCLEOTIDE SEQUENCE [LARGE SCALE GENOMIC DNA]</scope>
    <source>
        <tissue evidence="2">Leaf</tissue>
    </source>
</reference>
<evidence type="ECO:0000256" key="1">
    <source>
        <dbReference type="SAM" id="MobiDB-lite"/>
    </source>
</evidence>
<comment type="caution">
    <text evidence="2">The sequence shown here is derived from an EMBL/GenBank/DDBJ whole genome shotgun (WGS) entry which is preliminary data.</text>
</comment>
<protein>
    <submittedName>
        <fullName evidence="2">Uncharacterized protein</fullName>
    </submittedName>
</protein>
<dbReference type="EMBL" id="JADCNL010000603">
    <property type="protein sequence ID" value="KAG0446198.1"/>
    <property type="molecule type" value="Genomic_DNA"/>
</dbReference>
<dbReference type="AlphaFoldDB" id="A0A835P5P5"/>
<feature type="region of interest" description="Disordered" evidence="1">
    <location>
        <begin position="35"/>
        <end position="62"/>
    </location>
</feature>
<name>A0A835P5P5_VANPL</name>
<dbReference type="Proteomes" id="UP000639772">
    <property type="component" value="Unassembled WGS sequence"/>
</dbReference>
<evidence type="ECO:0000313" key="2">
    <source>
        <dbReference type="EMBL" id="KAG0446189.1"/>
    </source>
</evidence>
<evidence type="ECO:0000313" key="4">
    <source>
        <dbReference type="Proteomes" id="UP000636800"/>
    </source>
</evidence>
<organism evidence="2 5">
    <name type="scientific">Vanilla planifolia</name>
    <name type="common">Vanilla</name>
    <dbReference type="NCBI Taxonomy" id="51239"/>
    <lineage>
        <taxon>Eukaryota</taxon>
        <taxon>Viridiplantae</taxon>
        <taxon>Streptophyta</taxon>
        <taxon>Embryophyta</taxon>
        <taxon>Tracheophyta</taxon>
        <taxon>Spermatophyta</taxon>
        <taxon>Magnoliopsida</taxon>
        <taxon>Liliopsida</taxon>
        <taxon>Asparagales</taxon>
        <taxon>Orchidaceae</taxon>
        <taxon>Vanilloideae</taxon>
        <taxon>Vanilleae</taxon>
        <taxon>Vanilla</taxon>
    </lineage>
</organism>
<proteinExistence type="predicted"/>
<evidence type="ECO:0000313" key="5">
    <source>
        <dbReference type="Proteomes" id="UP000639772"/>
    </source>
</evidence>
<keyword evidence="4" id="KW-1185">Reference proteome</keyword>
<sequence length="178" mass="19914">MKRIALISQPAAASLSLSSTLPLQIPSTEVSRYFGRSSSGCSSWSRSEAGKLGRKTQTAGGSRTFDHQDLDLWIQSRNWQCLKWEEDRQLLVLRGVRDRNLLAWRSVVQHGTRGRGVTPIDSTRHAEYARQPGIDFISTVAWTSSSGEPWLYGGCIDPRRYFGTLTDLPSSEVRARDS</sequence>